<reference evidence="2 3" key="1">
    <citation type="journal article" date="2023" name="Mol. Phylogenet. Evol.">
        <title>Genome-scale phylogeny and comparative genomics of the fungal order Sordariales.</title>
        <authorList>
            <person name="Hensen N."/>
            <person name="Bonometti L."/>
            <person name="Westerberg I."/>
            <person name="Brannstrom I.O."/>
            <person name="Guillou S."/>
            <person name="Cros-Aarteil S."/>
            <person name="Calhoun S."/>
            <person name="Haridas S."/>
            <person name="Kuo A."/>
            <person name="Mondo S."/>
            <person name="Pangilinan J."/>
            <person name="Riley R."/>
            <person name="LaButti K."/>
            <person name="Andreopoulos B."/>
            <person name="Lipzen A."/>
            <person name="Chen C."/>
            <person name="Yan M."/>
            <person name="Daum C."/>
            <person name="Ng V."/>
            <person name="Clum A."/>
            <person name="Steindorff A."/>
            <person name="Ohm R.A."/>
            <person name="Martin F."/>
            <person name="Silar P."/>
            <person name="Natvig D.O."/>
            <person name="Lalanne C."/>
            <person name="Gautier V."/>
            <person name="Ament-Velasquez S.L."/>
            <person name="Kruys A."/>
            <person name="Hutchinson M.I."/>
            <person name="Powell A.J."/>
            <person name="Barry K."/>
            <person name="Miller A.N."/>
            <person name="Grigoriev I.V."/>
            <person name="Debuchy R."/>
            <person name="Gladieux P."/>
            <person name="Hiltunen Thoren M."/>
            <person name="Johannesson H."/>
        </authorList>
    </citation>
    <scope>NUCLEOTIDE SEQUENCE [LARGE SCALE GENOMIC DNA]</scope>
    <source>
        <strain evidence="2 3">FGSC 10403</strain>
    </source>
</reference>
<dbReference type="RefSeq" id="XP_062693472.1">
    <property type="nucleotide sequence ID" value="XM_062840835.1"/>
</dbReference>
<feature type="region of interest" description="Disordered" evidence="1">
    <location>
        <begin position="191"/>
        <end position="260"/>
    </location>
</feature>
<sequence length="595" mass="63895">MASPSTPPSSDPTLEHSIQHHVYSGLPHPQSVADTRLKTLRRLLKGYSSLSAPTLLQPLSPNFTHEVLPQSLGMPVRGKEDFAHHAAMVFSAFQSLEMKPTELWEDPDRGGVILRCAMEGILKTQEKPEGEKGEGKAEEGGKVGMEAKEEVTPQVDMEDVYNPDGHLSNILGDLAESPEIPETLLSPITEVTEPGSEIPPLSSLSLSNPSTFSCHEEEQEPTLSSPPTSLEDAHPSPPSPTPPILEEPSFQSQQDKSTDKETIHWNNECLLIISFTPCGSQISKIQEFVDSAKAVEMKKKHAPKGFDEASAPPPPTYKPATYLDLDTLKLKDGGGGCRGSGVHHHHHHHMPHMRHSSVTVTELPPSPVQSLDSSEGGNRGGSPSKVMGCETLHTLRHGHQLGMDRPVQYPMPMNGLNSLDTSDTFSTTTEYPSSNQNSPLRCLVDRSAETSGPPSTSDADAEEADCTPKWKKLRFATTKSTSPAKGPEAFNSGSGSGSGSGHVHVSSSGLWWSSGDLVDHEHGSGENKGWSGTIVDTIEVINQFFPSRLLPVQLDGRTGQVAVKREWVSGAATFVAGVALGKFWFGGGRGGGRVG</sequence>
<feature type="region of interest" description="Disordered" evidence="1">
    <location>
        <begin position="125"/>
        <end position="171"/>
    </location>
</feature>
<gene>
    <name evidence="2" type="ORF">B0T23DRAFT_442905</name>
</gene>
<evidence type="ECO:0000313" key="2">
    <source>
        <dbReference type="EMBL" id="KAK3493014.1"/>
    </source>
</evidence>
<dbReference type="AlphaFoldDB" id="A0AAJ0I8Q0"/>
<feature type="compositionally biased region" description="Pro residues" evidence="1">
    <location>
        <begin position="235"/>
        <end position="245"/>
    </location>
</feature>
<keyword evidence="3" id="KW-1185">Reference proteome</keyword>
<organism evidence="2 3">
    <name type="scientific">Neurospora hispaniola</name>
    <dbReference type="NCBI Taxonomy" id="588809"/>
    <lineage>
        <taxon>Eukaryota</taxon>
        <taxon>Fungi</taxon>
        <taxon>Dikarya</taxon>
        <taxon>Ascomycota</taxon>
        <taxon>Pezizomycotina</taxon>
        <taxon>Sordariomycetes</taxon>
        <taxon>Sordariomycetidae</taxon>
        <taxon>Sordariales</taxon>
        <taxon>Sordariaceae</taxon>
        <taxon>Neurospora</taxon>
    </lineage>
</organism>
<feature type="region of interest" description="Disordered" evidence="1">
    <location>
        <begin position="477"/>
        <end position="502"/>
    </location>
</feature>
<evidence type="ECO:0000256" key="1">
    <source>
        <dbReference type="SAM" id="MobiDB-lite"/>
    </source>
</evidence>
<feature type="region of interest" description="Disordered" evidence="1">
    <location>
        <begin position="446"/>
        <end position="465"/>
    </location>
</feature>
<comment type="caution">
    <text evidence="2">The sequence shown here is derived from an EMBL/GenBank/DDBJ whole genome shotgun (WGS) entry which is preliminary data.</text>
</comment>
<name>A0AAJ0I8Q0_9PEZI</name>
<dbReference type="GeneID" id="87878457"/>
<dbReference type="SUPFAM" id="SSF54427">
    <property type="entry name" value="NTF2-like"/>
    <property type="match status" value="1"/>
</dbReference>
<dbReference type="InterPro" id="IPR032710">
    <property type="entry name" value="NTF2-like_dom_sf"/>
</dbReference>
<feature type="compositionally biased region" description="Low complexity" evidence="1">
    <location>
        <begin position="199"/>
        <end position="210"/>
    </location>
</feature>
<feature type="region of interest" description="Disordered" evidence="1">
    <location>
        <begin position="421"/>
        <end position="441"/>
    </location>
</feature>
<accession>A0AAJ0I8Q0</accession>
<feature type="compositionally biased region" description="Basic residues" evidence="1">
    <location>
        <begin position="341"/>
        <end position="355"/>
    </location>
</feature>
<proteinExistence type="predicted"/>
<evidence type="ECO:0000313" key="3">
    <source>
        <dbReference type="Proteomes" id="UP001285908"/>
    </source>
</evidence>
<feature type="region of interest" description="Disordered" evidence="1">
    <location>
        <begin position="336"/>
        <end position="387"/>
    </location>
</feature>
<dbReference type="Proteomes" id="UP001285908">
    <property type="component" value="Unassembled WGS sequence"/>
</dbReference>
<feature type="compositionally biased region" description="Polar residues" evidence="1">
    <location>
        <begin position="430"/>
        <end position="439"/>
    </location>
</feature>
<feature type="compositionally biased region" description="Polar residues" evidence="1">
    <location>
        <begin position="449"/>
        <end position="458"/>
    </location>
</feature>
<feature type="compositionally biased region" description="Basic and acidic residues" evidence="1">
    <location>
        <begin position="125"/>
        <end position="151"/>
    </location>
</feature>
<dbReference type="Gene3D" id="3.10.450.50">
    <property type="match status" value="1"/>
</dbReference>
<dbReference type="EMBL" id="JAULSX010000004">
    <property type="protein sequence ID" value="KAK3493014.1"/>
    <property type="molecule type" value="Genomic_DNA"/>
</dbReference>
<protein>
    <submittedName>
        <fullName evidence="2">Uncharacterized protein</fullName>
    </submittedName>
</protein>